<gene>
    <name evidence="1" type="ORF">H1P_1700012</name>
</gene>
<dbReference type="OrthoDB" id="511660at2"/>
<sequence length="151" mass="17928">MKNFKKLQPLTLRRECEPNYEKQIWQPNWCCFCCHDTGFVLDRLAAYVIEGYVGGQHKIVECRATRCQAEIGETLRASGSLDRRLTPEICDHLDCMEREEWARTAEKQHELRKRANGLVDELAQRKSIRLRRRTPTEEMEVRRKHEEVINQ</sequence>
<keyword evidence="2" id="KW-1185">Reference proteome</keyword>
<reference evidence="1 2" key="1">
    <citation type="submission" date="2019-01" db="EMBL/GenBank/DDBJ databases">
        <authorList>
            <person name="Brito A."/>
        </authorList>
    </citation>
    <scope>NUCLEOTIDE SEQUENCE [LARGE SCALE GENOMIC DNA]</scope>
    <source>
        <strain evidence="1">1</strain>
    </source>
</reference>
<protein>
    <submittedName>
        <fullName evidence="1">Uncharacterized protein</fullName>
    </submittedName>
</protein>
<evidence type="ECO:0000313" key="1">
    <source>
        <dbReference type="EMBL" id="VEP12897.1"/>
    </source>
</evidence>
<organism evidence="1 2">
    <name type="scientific">Hyella patelloides LEGE 07179</name>
    <dbReference type="NCBI Taxonomy" id="945734"/>
    <lineage>
        <taxon>Bacteria</taxon>
        <taxon>Bacillati</taxon>
        <taxon>Cyanobacteriota</taxon>
        <taxon>Cyanophyceae</taxon>
        <taxon>Pleurocapsales</taxon>
        <taxon>Hyellaceae</taxon>
        <taxon>Hyella</taxon>
    </lineage>
</organism>
<accession>A0A563VNF4</accession>
<dbReference type="EMBL" id="CAACVJ010000080">
    <property type="protein sequence ID" value="VEP12897.1"/>
    <property type="molecule type" value="Genomic_DNA"/>
</dbReference>
<dbReference type="Proteomes" id="UP000320055">
    <property type="component" value="Unassembled WGS sequence"/>
</dbReference>
<dbReference type="RefSeq" id="WP_144871032.1">
    <property type="nucleotide sequence ID" value="NZ_LR213921.1"/>
</dbReference>
<name>A0A563VNF4_9CYAN</name>
<proteinExistence type="predicted"/>
<dbReference type="AlphaFoldDB" id="A0A563VNF4"/>
<evidence type="ECO:0000313" key="2">
    <source>
        <dbReference type="Proteomes" id="UP000320055"/>
    </source>
</evidence>